<dbReference type="GO" id="GO:0008270">
    <property type="term" value="F:zinc ion binding"/>
    <property type="evidence" value="ECO:0007669"/>
    <property type="project" value="InterPro"/>
</dbReference>
<keyword evidence="5 9" id="KW-0862">Zinc</keyword>
<dbReference type="AlphaFoldDB" id="A0A2G6E924"/>
<feature type="binding site" evidence="9">
    <location>
        <position position="207"/>
    </location>
    <ligand>
        <name>Zn(2+)</name>
        <dbReference type="ChEBI" id="CHEBI:29105"/>
        <label>1</label>
    </ligand>
</feature>
<dbReference type="EMBL" id="PDPS01000022">
    <property type="protein sequence ID" value="PID58583.1"/>
    <property type="molecule type" value="Genomic_DNA"/>
</dbReference>
<keyword evidence="6" id="KW-0482">Metalloprotease</keyword>
<comment type="caution">
    <text evidence="11">The sequence shown here is derived from an EMBL/GenBank/DDBJ whole genome shotgun (WGS) entry which is preliminary data.</text>
</comment>
<dbReference type="InterPro" id="IPR011650">
    <property type="entry name" value="Peptidase_M20_dimer"/>
</dbReference>
<dbReference type="Gene3D" id="3.40.630.10">
    <property type="entry name" value="Zn peptidases"/>
    <property type="match status" value="1"/>
</dbReference>
<evidence type="ECO:0000256" key="1">
    <source>
        <dbReference type="ARBA" id="ARBA00009692"/>
    </source>
</evidence>
<evidence type="ECO:0000256" key="2">
    <source>
        <dbReference type="ARBA" id="ARBA00022670"/>
    </source>
</evidence>
<evidence type="ECO:0000313" key="11">
    <source>
        <dbReference type="EMBL" id="PID58583.1"/>
    </source>
</evidence>
<organism evidence="11 12">
    <name type="scientific">candidate division KSB3 bacterium</name>
    <dbReference type="NCBI Taxonomy" id="2044937"/>
    <lineage>
        <taxon>Bacteria</taxon>
        <taxon>candidate division KSB3</taxon>
    </lineage>
</organism>
<dbReference type="GO" id="GO:0008237">
    <property type="term" value="F:metallopeptidase activity"/>
    <property type="evidence" value="ECO:0007669"/>
    <property type="project" value="UniProtKB-KW"/>
</dbReference>
<reference evidence="11 12" key="1">
    <citation type="submission" date="2017-10" db="EMBL/GenBank/DDBJ databases">
        <title>Novel microbial diversity and functional potential in the marine mammal oral microbiome.</title>
        <authorList>
            <person name="Dudek N.K."/>
            <person name="Sun C.L."/>
            <person name="Burstein D."/>
            <person name="Kantor R.S."/>
            <person name="Aliaga Goltsman D.S."/>
            <person name="Bik E.M."/>
            <person name="Thomas B.C."/>
            <person name="Banfield J.F."/>
            <person name="Relman D.A."/>
        </authorList>
    </citation>
    <scope>NUCLEOTIDE SEQUENCE [LARGE SCALE GENOMIC DNA]</scope>
    <source>
        <strain evidence="11">DOLZORAL124_49_17</strain>
    </source>
</reference>
<dbReference type="Proteomes" id="UP000229740">
    <property type="component" value="Unassembled WGS sequence"/>
</dbReference>
<dbReference type="NCBIfam" id="NF009920">
    <property type="entry name" value="PRK13381.1"/>
    <property type="match status" value="1"/>
</dbReference>
<dbReference type="GO" id="GO:0006508">
    <property type="term" value="P:proteolysis"/>
    <property type="evidence" value="ECO:0007669"/>
    <property type="project" value="UniProtKB-UniRule"/>
</dbReference>
<dbReference type="SUPFAM" id="SSF53187">
    <property type="entry name" value="Zn-dependent exopeptidases"/>
    <property type="match status" value="1"/>
</dbReference>
<feature type="binding site" evidence="9">
    <location>
        <position position="151"/>
    </location>
    <ligand>
        <name>Zn(2+)</name>
        <dbReference type="ChEBI" id="CHEBI:29105"/>
        <label>1</label>
    </ligand>
</feature>
<evidence type="ECO:0000259" key="10">
    <source>
        <dbReference type="Pfam" id="PF07687"/>
    </source>
</evidence>
<dbReference type="GO" id="GO:0045148">
    <property type="term" value="F:tripeptide aminopeptidase activity"/>
    <property type="evidence" value="ECO:0007669"/>
    <property type="project" value="UniProtKB-UniRule"/>
</dbReference>
<dbReference type="Pfam" id="PF01546">
    <property type="entry name" value="Peptidase_M20"/>
    <property type="match status" value="1"/>
</dbReference>
<dbReference type="PROSITE" id="PS00759">
    <property type="entry name" value="ARGE_DAPE_CPG2_2"/>
    <property type="match status" value="1"/>
</dbReference>
<evidence type="ECO:0000256" key="3">
    <source>
        <dbReference type="ARBA" id="ARBA00022723"/>
    </source>
</evidence>
<dbReference type="Gene3D" id="3.30.70.360">
    <property type="match status" value="1"/>
</dbReference>
<evidence type="ECO:0000256" key="6">
    <source>
        <dbReference type="ARBA" id="ARBA00023049"/>
    </source>
</evidence>
<feature type="binding site" evidence="9">
    <location>
        <position position="389"/>
    </location>
    <ligand>
        <name>Zn(2+)</name>
        <dbReference type="ChEBI" id="CHEBI:29105"/>
        <label>2</label>
    </ligand>
</feature>
<dbReference type="InterPro" id="IPR001261">
    <property type="entry name" value="ArgE/DapE_CS"/>
</dbReference>
<proteinExistence type="inferred from homology"/>
<comment type="similarity">
    <text evidence="1">Belongs to the peptidase M20B family.</text>
</comment>
<keyword evidence="2" id="KW-0645">Protease</keyword>
<feature type="active site" evidence="8">
    <location>
        <position position="90"/>
    </location>
</feature>
<evidence type="ECO:0000256" key="8">
    <source>
        <dbReference type="PIRSR" id="PIRSR037215-1"/>
    </source>
</evidence>
<dbReference type="Pfam" id="PF07687">
    <property type="entry name" value="M20_dimer"/>
    <property type="match status" value="1"/>
</dbReference>
<dbReference type="PIRSF" id="PIRSF037215">
    <property type="entry name" value="Peptidase_M20B"/>
    <property type="match status" value="1"/>
</dbReference>
<dbReference type="NCBIfam" id="TIGR01882">
    <property type="entry name" value="peptidase-T"/>
    <property type="match status" value="1"/>
</dbReference>
<feature type="active site" description="Proton acceptor" evidence="8">
    <location>
        <position position="185"/>
    </location>
</feature>
<dbReference type="PANTHER" id="PTHR42994">
    <property type="entry name" value="PEPTIDASE T"/>
    <property type="match status" value="1"/>
</dbReference>
<evidence type="ECO:0000256" key="9">
    <source>
        <dbReference type="PIRSR" id="PIRSR037215-2"/>
    </source>
</evidence>
<keyword evidence="3 9" id="KW-0479">Metal-binding</keyword>
<dbReference type="InterPro" id="IPR036264">
    <property type="entry name" value="Bact_exopeptidase_dim_dom"/>
</dbReference>
<comment type="cofactor">
    <cofactor evidence="9">
        <name>Zn(2+)</name>
        <dbReference type="ChEBI" id="CHEBI:29105"/>
    </cofactor>
    <text evidence="9">Binds 2 Zn(2+) ions per subunit.</text>
</comment>
<feature type="binding site" evidence="9">
    <location>
        <position position="151"/>
    </location>
    <ligand>
        <name>Zn(2+)</name>
        <dbReference type="ChEBI" id="CHEBI:29105"/>
        <label>2</label>
    </ligand>
</feature>
<protein>
    <recommendedName>
        <fullName evidence="7">Peptidase T</fullName>
        <ecNumber evidence="7">3.4.11.4</ecNumber>
    </recommendedName>
</protein>
<evidence type="ECO:0000256" key="4">
    <source>
        <dbReference type="ARBA" id="ARBA00022801"/>
    </source>
</evidence>
<evidence type="ECO:0000256" key="5">
    <source>
        <dbReference type="ARBA" id="ARBA00022833"/>
    </source>
</evidence>
<dbReference type="GO" id="GO:0006518">
    <property type="term" value="P:peptide metabolic process"/>
    <property type="evidence" value="ECO:0007669"/>
    <property type="project" value="InterPro"/>
</dbReference>
<accession>A0A2G6E924</accession>
<sequence length="416" mass="46520">MLTSEIRAFLLNEARERFLRYVRIETTSDENSGRHPSSAGQWNLARLLQQELEELSVDQVLLDDSCYVYARLPASQGVTAPSITFCSHIDTSPSESGQGVEPLIHEEYEGGPLYFPNAADLTLSPDDSPELKNYMGQNIITASGDTLLGADDKAGVAEIMAALAALQHFHDLPHPELRIVFTPDEEIGEGSDRIDLKKLGQYGYTVDGGEMGELEDECFDAVQADLIFKGINVHPGQAKDRMINAAAVAARFTASLPEYDSPEHTEKREGFFHLTKMEGEENQAGLSFILRDFDRTNNLRRIDLLKQLIQTFELRYPGLKIELELKDQYRNMREILQNYPDVIHKAEEAIRMTGLPLIRQAIRGGTDGACLCFKGMPCPNIFTGGMLFHSKKEWIPEIALQKAAETILQLCALWTV</sequence>
<dbReference type="InterPro" id="IPR002933">
    <property type="entry name" value="Peptidase_M20"/>
</dbReference>
<feature type="binding site" evidence="9">
    <location>
        <position position="88"/>
    </location>
    <ligand>
        <name>Zn(2+)</name>
        <dbReference type="ChEBI" id="CHEBI:29105"/>
        <label>1</label>
    </ligand>
</feature>
<feature type="binding site" evidence="9">
    <location>
        <position position="186"/>
    </location>
    <ligand>
        <name>Zn(2+)</name>
        <dbReference type="ChEBI" id="CHEBI:29105"/>
        <label>2</label>
    </ligand>
</feature>
<dbReference type="NCBIfam" id="NF003976">
    <property type="entry name" value="PRK05469.1"/>
    <property type="match status" value="1"/>
</dbReference>
<name>A0A2G6E924_9BACT</name>
<dbReference type="PANTHER" id="PTHR42994:SF1">
    <property type="entry name" value="PEPTIDASE T"/>
    <property type="match status" value="1"/>
</dbReference>
<feature type="domain" description="Peptidase M20 dimerisation" evidence="10">
    <location>
        <begin position="222"/>
        <end position="276"/>
    </location>
</feature>
<dbReference type="EC" id="3.4.11.4" evidence="7"/>
<keyword evidence="4" id="KW-0378">Hydrolase</keyword>
<dbReference type="SUPFAM" id="SSF55031">
    <property type="entry name" value="Bacterial exopeptidase dimerisation domain"/>
    <property type="match status" value="1"/>
</dbReference>
<dbReference type="InterPro" id="IPR010161">
    <property type="entry name" value="Peptidase_M20B"/>
</dbReference>
<evidence type="ECO:0000256" key="7">
    <source>
        <dbReference type="NCBIfam" id="TIGR01882"/>
    </source>
</evidence>
<evidence type="ECO:0000313" key="12">
    <source>
        <dbReference type="Proteomes" id="UP000229740"/>
    </source>
</evidence>
<gene>
    <name evidence="11" type="primary">pepT</name>
    <name evidence="11" type="ORF">CSB45_03295</name>
</gene>